<evidence type="ECO:0000313" key="3">
    <source>
        <dbReference type="Proteomes" id="UP000179360"/>
    </source>
</evidence>
<organism evidence="2 3">
    <name type="scientific">Candidatus Muproteobacteria bacterium RIFCSPHIGHO2_01_FULL_65_16</name>
    <dbReference type="NCBI Taxonomy" id="1817764"/>
    <lineage>
        <taxon>Bacteria</taxon>
        <taxon>Pseudomonadati</taxon>
        <taxon>Pseudomonadota</taxon>
        <taxon>Candidatus Muproteobacteria</taxon>
    </lineage>
</organism>
<dbReference type="AlphaFoldDB" id="A0A1F6TLM2"/>
<name>A0A1F6TLM2_9PROT</name>
<gene>
    <name evidence="2" type="ORF">A2637_07955</name>
</gene>
<keyword evidence="1" id="KW-0175">Coiled coil</keyword>
<sequence>MSEPLRKTKMETHGKNEKDLEAKELASAFAALQRELADLRRIVRAGLGPQAASEKQTLQQNEPRL</sequence>
<dbReference type="Proteomes" id="UP000179360">
    <property type="component" value="Unassembled WGS sequence"/>
</dbReference>
<evidence type="ECO:0000313" key="2">
    <source>
        <dbReference type="EMBL" id="OGI45986.1"/>
    </source>
</evidence>
<evidence type="ECO:0000256" key="1">
    <source>
        <dbReference type="SAM" id="Coils"/>
    </source>
</evidence>
<accession>A0A1F6TLM2</accession>
<reference evidence="2 3" key="1">
    <citation type="journal article" date="2016" name="Nat. Commun.">
        <title>Thousands of microbial genomes shed light on interconnected biogeochemical processes in an aquifer system.</title>
        <authorList>
            <person name="Anantharaman K."/>
            <person name="Brown C.T."/>
            <person name="Hug L.A."/>
            <person name="Sharon I."/>
            <person name="Castelle C.J."/>
            <person name="Probst A.J."/>
            <person name="Thomas B.C."/>
            <person name="Singh A."/>
            <person name="Wilkins M.J."/>
            <person name="Karaoz U."/>
            <person name="Brodie E.L."/>
            <person name="Williams K.H."/>
            <person name="Hubbard S.S."/>
            <person name="Banfield J.F."/>
        </authorList>
    </citation>
    <scope>NUCLEOTIDE SEQUENCE [LARGE SCALE GENOMIC DNA]</scope>
</reference>
<dbReference type="EMBL" id="MFSY01000059">
    <property type="protein sequence ID" value="OGI45986.1"/>
    <property type="molecule type" value="Genomic_DNA"/>
</dbReference>
<comment type="caution">
    <text evidence="2">The sequence shown here is derived from an EMBL/GenBank/DDBJ whole genome shotgun (WGS) entry which is preliminary data.</text>
</comment>
<feature type="coiled-coil region" evidence="1">
    <location>
        <begin position="15"/>
        <end position="42"/>
    </location>
</feature>
<proteinExistence type="predicted"/>
<protein>
    <submittedName>
        <fullName evidence="2">Uncharacterized protein</fullName>
    </submittedName>
</protein>